<protein>
    <recommendedName>
        <fullName evidence="9">Transport permease protein</fullName>
    </recommendedName>
</protein>
<sequence>MKAILLPVWRYRHFIASSIKNQLVVRFVRSRLGGLWMILHPLAQVAIYALVLSEVLAARLPGIDNKHAYAIYLMAGMAAWSLFAEVLGQSLTVFIDNGPLLKKMAFPKLALPLIVVGGALLNNLMLLAAVLAVFGLLGHPPTWQGLWLPVLILLTLGLAAGLGLCLGIINVFLRDIGQTLPIVLQFWFWLTPIVYAPQVLPADYAGWLAYNPMTPIVAGYQAILMYGRAPDWPGLAYPALWAMASLGLALFLYRRASEEMVDVL</sequence>
<keyword evidence="5 9" id="KW-0812">Transmembrane</keyword>
<evidence type="ECO:0000256" key="7">
    <source>
        <dbReference type="ARBA" id="ARBA00023047"/>
    </source>
</evidence>
<evidence type="ECO:0000313" key="11">
    <source>
        <dbReference type="EMBL" id="SMF94946.1"/>
    </source>
</evidence>
<evidence type="ECO:0000256" key="9">
    <source>
        <dbReference type="RuleBase" id="RU361157"/>
    </source>
</evidence>
<accession>A0A1Y6CXD7</accession>
<evidence type="ECO:0000256" key="5">
    <source>
        <dbReference type="ARBA" id="ARBA00022692"/>
    </source>
</evidence>
<proteinExistence type="inferred from homology"/>
<comment type="similarity">
    <text evidence="2 9">Belongs to the ABC-2 integral membrane protein family.</text>
</comment>
<dbReference type="Pfam" id="PF01061">
    <property type="entry name" value="ABC2_membrane"/>
    <property type="match status" value="1"/>
</dbReference>
<dbReference type="RefSeq" id="WP_085212765.1">
    <property type="nucleotide sequence ID" value="NZ_FXAM01000001.1"/>
</dbReference>
<keyword evidence="6 9" id="KW-1133">Transmembrane helix</keyword>
<evidence type="ECO:0000256" key="6">
    <source>
        <dbReference type="ARBA" id="ARBA00022989"/>
    </source>
</evidence>
<feature type="domain" description="ABC transmembrane type-2" evidence="10">
    <location>
        <begin position="32"/>
        <end position="256"/>
    </location>
</feature>
<dbReference type="InterPro" id="IPR047817">
    <property type="entry name" value="ABC2_TM_bact-type"/>
</dbReference>
<dbReference type="Proteomes" id="UP000192923">
    <property type="component" value="Unassembled WGS sequence"/>
</dbReference>
<feature type="transmembrane region" description="Helical" evidence="9">
    <location>
        <begin position="235"/>
        <end position="253"/>
    </location>
</feature>
<evidence type="ECO:0000256" key="8">
    <source>
        <dbReference type="ARBA" id="ARBA00023136"/>
    </source>
</evidence>
<dbReference type="PROSITE" id="PS51012">
    <property type="entry name" value="ABC_TM2"/>
    <property type="match status" value="1"/>
</dbReference>
<dbReference type="STRING" id="1760988.SAMN02949497_2285"/>
<dbReference type="EMBL" id="FXAM01000001">
    <property type="protein sequence ID" value="SMF94946.1"/>
    <property type="molecule type" value="Genomic_DNA"/>
</dbReference>
<evidence type="ECO:0000259" key="10">
    <source>
        <dbReference type="PROSITE" id="PS51012"/>
    </source>
</evidence>
<gene>
    <name evidence="11" type="ORF">SAMN02949497_2285</name>
</gene>
<feature type="transmembrane region" description="Helical" evidence="9">
    <location>
        <begin position="69"/>
        <end position="88"/>
    </location>
</feature>
<dbReference type="GO" id="GO:0015920">
    <property type="term" value="P:lipopolysaccharide transport"/>
    <property type="evidence" value="ECO:0007669"/>
    <property type="project" value="TreeGrafter"/>
</dbReference>
<keyword evidence="8 9" id="KW-0472">Membrane</keyword>
<dbReference type="OrthoDB" id="9786910at2"/>
<comment type="subcellular location">
    <subcellularLocation>
        <location evidence="9">Cell inner membrane</location>
        <topology evidence="9">Multi-pass membrane protein</topology>
    </subcellularLocation>
    <subcellularLocation>
        <location evidence="1">Cell membrane</location>
        <topology evidence="1">Multi-pass membrane protein</topology>
    </subcellularLocation>
</comment>
<name>A0A1Y6CXD7_9GAMM</name>
<evidence type="ECO:0000256" key="4">
    <source>
        <dbReference type="ARBA" id="ARBA00022475"/>
    </source>
</evidence>
<keyword evidence="7" id="KW-0625">Polysaccharide transport</keyword>
<reference evidence="11 12" key="1">
    <citation type="submission" date="2016-12" db="EMBL/GenBank/DDBJ databases">
        <authorList>
            <person name="Song W.-J."/>
            <person name="Kurnit D.M."/>
        </authorList>
    </citation>
    <scope>NUCLEOTIDE SEQUENCE [LARGE SCALE GENOMIC DNA]</scope>
    <source>
        <strain evidence="11 12">175</strain>
    </source>
</reference>
<keyword evidence="7" id="KW-0762">Sugar transport</keyword>
<evidence type="ECO:0000256" key="2">
    <source>
        <dbReference type="ARBA" id="ARBA00007783"/>
    </source>
</evidence>
<dbReference type="PANTHER" id="PTHR30413:SF10">
    <property type="entry name" value="CAPSULE POLYSACCHARIDE EXPORT INNER-MEMBRANE PROTEIN CTRC"/>
    <property type="match status" value="1"/>
</dbReference>
<feature type="transmembrane region" description="Helical" evidence="9">
    <location>
        <begin position="109"/>
        <end position="134"/>
    </location>
</feature>
<dbReference type="AlphaFoldDB" id="A0A1Y6CXD7"/>
<dbReference type="GO" id="GO:0140359">
    <property type="term" value="F:ABC-type transporter activity"/>
    <property type="evidence" value="ECO:0007669"/>
    <property type="project" value="InterPro"/>
</dbReference>
<dbReference type="PANTHER" id="PTHR30413">
    <property type="entry name" value="INNER MEMBRANE TRANSPORT PERMEASE"/>
    <property type="match status" value="1"/>
</dbReference>
<feature type="transmembrane region" description="Helical" evidence="9">
    <location>
        <begin position="146"/>
        <end position="173"/>
    </location>
</feature>
<feature type="transmembrane region" description="Helical" evidence="9">
    <location>
        <begin position="180"/>
        <end position="200"/>
    </location>
</feature>
<dbReference type="GO" id="GO:0005886">
    <property type="term" value="C:plasma membrane"/>
    <property type="evidence" value="ECO:0007669"/>
    <property type="project" value="UniProtKB-SubCell"/>
</dbReference>
<evidence type="ECO:0000313" key="12">
    <source>
        <dbReference type="Proteomes" id="UP000192923"/>
    </source>
</evidence>
<keyword evidence="4 9" id="KW-1003">Cell membrane</keyword>
<organism evidence="11 12">
    <name type="scientific">Methylomagnum ishizawai</name>
    <dbReference type="NCBI Taxonomy" id="1760988"/>
    <lineage>
        <taxon>Bacteria</taxon>
        <taxon>Pseudomonadati</taxon>
        <taxon>Pseudomonadota</taxon>
        <taxon>Gammaproteobacteria</taxon>
        <taxon>Methylococcales</taxon>
        <taxon>Methylococcaceae</taxon>
        <taxon>Methylomagnum</taxon>
    </lineage>
</organism>
<evidence type="ECO:0000256" key="1">
    <source>
        <dbReference type="ARBA" id="ARBA00004651"/>
    </source>
</evidence>
<dbReference type="InterPro" id="IPR013525">
    <property type="entry name" value="ABC2_TM"/>
</dbReference>
<dbReference type="GO" id="GO:0015774">
    <property type="term" value="P:polysaccharide transport"/>
    <property type="evidence" value="ECO:0007669"/>
    <property type="project" value="UniProtKB-KW"/>
</dbReference>
<evidence type="ECO:0000256" key="3">
    <source>
        <dbReference type="ARBA" id="ARBA00022448"/>
    </source>
</evidence>
<keyword evidence="3 9" id="KW-0813">Transport</keyword>
<feature type="transmembrane region" description="Helical" evidence="9">
    <location>
        <begin position="35"/>
        <end position="57"/>
    </location>
</feature>
<keyword evidence="12" id="KW-1185">Reference proteome</keyword>